<accession>A0ABV8YB09</accession>
<dbReference type="EMBL" id="JBHSEG010000008">
    <property type="protein sequence ID" value="MFC4455127.1"/>
    <property type="molecule type" value="Genomic_DNA"/>
</dbReference>
<comment type="caution">
    <text evidence="1">The sequence shown here is derived from an EMBL/GenBank/DDBJ whole genome shotgun (WGS) entry which is preliminary data.</text>
</comment>
<dbReference type="RefSeq" id="WP_380129845.1">
    <property type="nucleotide sequence ID" value="NZ_JBHSEG010000008.1"/>
</dbReference>
<reference evidence="2" key="1">
    <citation type="journal article" date="2019" name="Int. J. Syst. Evol. Microbiol.">
        <title>The Global Catalogue of Microorganisms (GCM) 10K type strain sequencing project: providing services to taxonomists for standard genome sequencing and annotation.</title>
        <authorList>
            <consortium name="The Broad Institute Genomics Platform"/>
            <consortium name="The Broad Institute Genome Sequencing Center for Infectious Disease"/>
            <person name="Wu L."/>
            <person name="Ma J."/>
        </authorList>
    </citation>
    <scope>NUCLEOTIDE SEQUENCE [LARGE SCALE GENOMIC DNA]</scope>
    <source>
        <strain evidence="2">CCUG 39970</strain>
    </source>
</reference>
<gene>
    <name evidence="1" type="ORF">ACFO0P_15215</name>
</gene>
<protein>
    <submittedName>
        <fullName evidence="1">Uncharacterized protein</fullName>
    </submittedName>
</protein>
<sequence length="112" mass="12719">MPELDDSEALVVLRGCLLDSCFGRLINEIDVILFDYKPREKKVIVKTYISQSNEDILGTVQDIVEAFDVFVCYWNIVAYSEVVVDFNGLIEIPRGVNTVILKKGVDFVFMAH</sequence>
<evidence type="ECO:0000313" key="2">
    <source>
        <dbReference type="Proteomes" id="UP001595939"/>
    </source>
</evidence>
<keyword evidence="2" id="KW-1185">Reference proteome</keyword>
<name>A0ABV8YB09_9DEIO</name>
<organism evidence="1 2">
    <name type="scientific">Deinococcus sonorensis</name>
    <dbReference type="NCBI Taxonomy" id="309891"/>
    <lineage>
        <taxon>Bacteria</taxon>
        <taxon>Thermotogati</taxon>
        <taxon>Deinococcota</taxon>
        <taxon>Deinococci</taxon>
        <taxon>Deinococcales</taxon>
        <taxon>Deinococcaceae</taxon>
        <taxon>Deinococcus</taxon>
    </lineage>
</organism>
<dbReference type="Proteomes" id="UP001595939">
    <property type="component" value="Unassembled WGS sequence"/>
</dbReference>
<evidence type="ECO:0000313" key="1">
    <source>
        <dbReference type="EMBL" id="MFC4455127.1"/>
    </source>
</evidence>
<proteinExistence type="predicted"/>